<gene>
    <name evidence="1" type="ORF">ACFYTH_34265</name>
</gene>
<dbReference type="EMBL" id="JBIALX010000027">
    <property type="protein sequence ID" value="MFF0458443.1"/>
    <property type="molecule type" value="Genomic_DNA"/>
</dbReference>
<sequence length="88" mass="9960">MSPERRELLSSDLDRGFRIATQVSDAADLIKTYADTADDLELAAFAHQFATELRTECMLRERAQLLAAEKPRMSWRGFSARHRTGTST</sequence>
<proteinExistence type="predicted"/>
<evidence type="ECO:0000313" key="1">
    <source>
        <dbReference type="EMBL" id="MFF0458443.1"/>
    </source>
</evidence>
<dbReference type="RefSeq" id="WP_387256015.1">
    <property type="nucleotide sequence ID" value="NZ_JBIALX010000027.1"/>
</dbReference>
<reference evidence="1 2" key="1">
    <citation type="submission" date="2024-10" db="EMBL/GenBank/DDBJ databases">
        <title>The Natural Products Discovery Center: Release of the First 8490 Sequenced Strains for Exploring Actinobacteria Biosynthetic Diversity.</title>
        <authorList>
            <person name="Kalkreuter E."/>
            <person name="Kautsar S.A."/>
            <person name="Yang D."/>
            <person name="Bader C.D."/>
            <person name="Teijaro C.N."/>
            <person name="Fluegel L."/>
            <person name="Davis C.M."/>
            <person name="Simpson J.R."/>
            <person name="Lauterbach L."/>
            <person name="Steele A.D."/>
            <person name="Gui C."/>
            <person name="Meng S."/>
            <person name="Li G."/>
            <person name="Viehrig K."/>
            <person name="Ye F."/>
            <person name="Su P."/>
            <person name="Kiefer A.F."/>
            <person name="Nichols A."/>
            <person name="Cepeda A.J."/>
            <person name="Yan W."/>
            <person name="Fan B."/>
            <person name="Jiang Y."/>
            <person name="Adhikari A."/>
            <person name="Zheng C.-J."/>
            <person name="Schuster L."/>
            <person name="Cowan T.M."/>
            <person name="Smanski M.J."/>
            <person name="Chevrette M.G."/>
            <person name="De Carvalho L.P.S."/>
            <person name="Shen B."/>
        </authorList>
    </citation>
    <scope>NUCLEOTIDE SEQUENCE [LARGE SCALE GENOMIC DNA]</scope>
    <source>
        <strain evidence="1 2">NPDC004550</strain>
    </source>
</reference>
<evidence type="ECO:0000313" key="2">
    <source>
        <dbReference type="Proteomes" id="UP001601521"/>
    </source>
</evidence>
<name>A0ABW6NTI9_9NOCA</name>
<keyword evidence="2" id="KW-1185">Reference proteome</keyword>
<accession>A0ABW6NTI9</accession>
<comment type="caution">
    <text evidence="1">The sequence shown here is derived from an EMBL/GenBank/DDBJ whole genome shotgun (WGS) entry which is preliminary data.</text>
</comment>
<dbReference type="Proteomes" id="UP001601521">
    <property type="component" value="Unassembled WGS sequence"/>
</dbReference>
<protein>
    <submittedName>
        <fullName evidence="1">Uncharacterized protein</fullName>
    </submittedName>
</protein>
<organism evidence="1 2">
    <name type="scientific">Nocardia africana</name>
    <dbReference type="NCBI Taxonomy" id="134964"/>
    <lineage>
        <taxon>Bacteria</taxon>
        <taxon>Bacillati</taxon>
        <taxon>Actinomycetota</taxon>
        <taxon>Actinomycetes</taxon>
        <taxon>Mycobacteriales</taxon>
        <taxon>Nocardiaceae</taxon>
        <taxon>Nocardia</taxon>
    </lineage>
</organism>